<reference evidence="2 3" key="1">
    <citation type="submission" date="2020-07" db="EMBL/GenBank/DDBJ databases">
        <title>Description of Kordia aestuariivivens sp. nov., isolated from a tidal flat.</title>
        <authorList>
            <person name="Park S."/>
            <person name="Yoon J.-H."/>
        </authorList>
    </citation>
    <scope>NUCLEOTIDE SEQUENCE [LARGE SCALE GENOMIC DNA]</scope>
    <source>
        <strain evidence="2 3">YSTF-M3</strain>
    </source>
</reference>
<protein>
    <submittedName>
        <fullName evidence="2">PD40 domain-containing protein</fullName>
    </submittedName>
</protein>
<organism evidence="2 3">
    <name type="scientific">Kordia aestuariivivens</name>
    <dbReference type="NCBI Taxonomy" id="2759037"/>
    <lineage>
        <taxon>Bacteria</taxon>
        <taxon>Pseudomonadati</taxon>
        <taxon>Bacteroidota</taxon>
        <taxon>Flavobacteriia</taxon>
        <taxon>Flavobacteriales</taxon>
        <taxon>Flavobacteriaceae</taxon>
        <taxon>Kordia</taxon>
    </lineage>
</organism>
<dbReference type="SUPFAM" id="SSF82171">
    <property type="entry name" value="DPP6 N-terminal domain-like"/>
    <property type="match status" value="1"/>
</dbReference>
<proteinExistence type="inferred from homology"/>
<evidence type="ECO:0000313" key="2">
    <source>
        <dbReference type="EMBL" id="MBC8754353.1"/>
    </source>
</evidence>
<evidence type="ECO:0000313" key="3">
    <source>
        <dbReference type="Proteomes" id="UP000619238"/>
    </source>
</evidence>
<dbReference type="Proteomes" id="UP000619238">
    <property type="component" value="Unassembled WGS sequence"/>
</dbReference>
<dbReference type="Gene3D" id="2.120.10.30">
    <property type="entry name" value="TolB, C-terminal domain"/>
    <property type="match status" value="2"/>
</dbReference>
<dbReference type="PANTHER" id="PTHR36842">
    <property type="entry name" value="PROTEIN TOLB HOMOLOG"/>
    <property type="match status" value="1"/>
</dbReference>
<name>A0ABR7Q733_9FLAO</name>
<dbReference type="InterPro" id="IPR011042">
    <property type="entry name" value="6-blade_b-propeller_TolB-like"/>
</dbReference>
<dbReference type="Pfam" id="PF07676">
    <property type="entry name" value="PD40"/>
    <property type="match status" value="2"/>
</dbReference>
<comment type="similarity">
    <text evidence="1">Belongs to the TolB family.</text>
</comment>
<gene>
    <name evidence="2" type="ORF">H2O64_06700</name>
</gene>
<comment type="caution">
    <text evidence="2">The sequence shown here is derived from an EMBL/GenBank/DDBJ whole genome shotgun (WGS) entry which is preliminary data.</text>
</comment>
<accession>A0ABR7Q733</accession>
<dbReference type="InterPro" id="IPR011659">
    <property type="entry name" value="WD40"/>
</dbReference>
<evidence type="ECO:0000256" key="1">
    <source>
        <dbReference type="ARBA" id="ARBA00009820"/>
    </source>
</evidence>
<sequence length="304" mass="33527">MKVIDIHPITQTGTNSKEHFVDGRPCFSPDGNTVLFERTGKGIPRAQFWTVDIQTNSENPYYKSDTYGCLRASWTWNPTTGLPQIAFTGIYPEGDNPTSRVMLLDENGADNSATHLTVPGYQDAQLSYPAWYPNEPALLMTNYSQLELLKVNIISLKSSVLTPNNYWSGMGTLNRANPKIIAYAGQTKGSGAYHQKINKVLLQVGQNNPVVFSDPAKGTIGRTPWFSPDGNIMAFEAYSTQPKLQIFLKKVDLANPNTPIIHVKGPSSPAQHPKFSPDGSRLVWAQNDGQGKTQIYMGTVSMDD</sequence>
<keyword evidence="3" id="KW-1185">Reference proteome</keyword>
<dbReference type="RefSeq" id="WP_187561393.1">
    <property type="nucleotide sequence ID" value="NZ_JACGWS010000003.1"/>
</dbReference>
<dbReference type="EMBL" id="JACGWS010000003">
    <property type="protein sequence ID" value="MBC8754353.1"/>
    <property type="molecule type" value="Genomic_DNA"/>
</dbReference>